<organism evidence="3 4">
    <name type="scientific">Morella rubra</name>
    <name type="common">Chinese bayberry</name>
    <dbReference type="NCBI Taxonomy" id="262757"/>
    <lineage>
        <taxon>Eukaryota</taxon>
        <taxon>Viridiplantae</taxon>
        <taxon>Streptophyta</taxon>
        <taxon>Embryophyta</taxon>
        <taxon>Tracheophyta</taxon>
        <taxon>Spermatophyta</taxon>
        <taxon>Magnoliopsida</taxon>
        <taxon>eudicotyledons</taxon>
        <taxon>Gunneridae</taxon>
        <taxon>Pentapetalae</taxon>
        <taxon>rosids</taxon>
        <taxon>fabids</taxon>
        <taxon>Fagales</taxon>
        <taxon>Myricaceae</taxon>
        <taxon>Morella</taxon>
    </lineage>
</organism>
<keyword evidence="4" id="KW-1185">Reference proteome</keyword>
<dbReference type="PANTHER" id="PTHR38222">
    <property type="entry name" value="TFIIS N-TERMINAL DOMAIN-CONTAINING PROTEIN"/>
    <property type="match status" value="1"/>
</dbReference>
<reference evidence="3" key="1">
    <citation type="submission" date="2018-07" db="EMBL/GenBank/DDBJ databases">
        <authorList>
            <person name="Gao Z.-S."/>
            <person name="Jia H.-M."/>
            <person name="Jia H.-J."/>
            <person name="Cai Q.-L."/>
            <person name="Wang Y."/>
            <person name="Zhao H.-B."/>
        </authorList>
    </citation>
    <scope>NUCLEOTIDE SEQUENCE</scope>
    <source>
        <tissue evidence="3">Leaves</tissue>
    </source>
</reference>
<sequence length="81" mass="8711">MSALVDIWTSELAKMREKGQTNFSNGSSPANAASSQKIQPIEEGSSTGFVQAFSQFMRANSPVSPRYSEASVSMVVEYLSA</sequence>
<evidence type="ECO:0000313" key="2">
    <source>
        <dbReference type="EMBL" id="KAB1207198.1"/>
    </source>
</evidence>
<comment type="caution">
    <text evidence="3">The sequence shown here is derived from an EMBL/GenBank/DDBJ whole genome shotgun (WGS) entry which is preliminary data.</text>
</comment>
<proteinExistence type="predicted"/>
<dbReference type="AlphaFoldDB" id="A0A6A1V3A9"/>
<protein>
    <submittedName>
        <fullName evidence="3">Uncharacterized protein</fullName>
    </submittedName>
</protein>
<feature type="compositionally biased region" description="Low complexity" evidence="1">
    <location>
        <begin position="22"/>
        <end position="35"/>
    </location>
</feature>
<name>A0A6A1V3A9_9ROSI</name>
<evidence type="ECO:0000313" key="3">
    <source>
        <dbReference type="EMBL" id="KAB1207202.1"/>
    </source>
</evidence>
<reference evidence="3 4" key="2">
    <citation type="journal article" date="2019" name="Plant Biotechnol. J.">
        <title>The red bayberry genome and genetic basis of sex determination.</title>
        <authorList>
            <person name="Jia H.M."/>
            <person name="Jia H.J."/>
            <person name="Cai Q.L."/>
            <person name="Wang Y."/>
            <person name="Zhao H.B."/>
            <person name="Yang W.F."/>
            <person name="Wang G.Y."/>
            <person name="Li Y.H."/>
            <person name="Zhan D.L."/>
            <person name="Shen Y.T."/>
            <person name="Niu Q.F."/>
            <person name="Chang L."/>
            <person name="Qiu J."/>
            <person name="Zhao L."/>
            <person name="Xie H.B."/>
            <person name="Fu W.Y."/>
            <person name="Jin J."/>
            <person name="Li X.W."/>
            <person name="Jiao Y."/>
            <person name="Zhou C.C."/>
            <person name="Tu T."/>
            <person name="Chai C.Y."/>
            <person name="Gao J.L."/>
            <person name="Fan L.J."/>
            <person name="van de Weg E."/>
            <person name="Wang J.Y."/>
            <person name="Gao Z.S."/>
        </authorList>
    </citation>
    <scope>NUCLEOTIDE SEQUENCE [LARGE SCALE GENOMIC DNA]</scope>
    <source>
        <tissue evidence="3">Leaves</tissue>
    </source>
</reference>
<dbReference type="Proteomes" id="UP000516437">
    <property type="component" value="Chromosome 7"/>
</dbReference>
<dbReference type="PANTHER" id="PTHR38222:SF1">
    <property type="entry name" value="TFIIS N-TERMINAL DOMAIN-CONTAINING PROTEIN"/>
    <property type="match status" value="1"/>
</dbReference>
<feature type="region of interest" description="Disordered" evidence="1">
    <location>
        <begin position="18"/>
        <end position="41"/>
    </location>
</feature>
<accession>A0A6A1V3A9</accession>
<gene>
    <name evidence="2" type="ORF">CJ030_MR7G011519</name>
    <name evidence="3" type="ORF">CJ030_MR7G011523</name>
</gene>
<dbReference type="EMBL" id="RXIC02000025">
    <property type="protein sequence ID" value="KAB1207202.1"/>
    <property type="molecule type" value="Genomic_DNA"/>
</dbReference>
<dbReference type="EMBL" id="RXIC02000025">
    <property type="protein sequence ID" value="KAB1207198.1"/>
    <property type="molecule type" value="Genomic_DNA"/>
</dbReference>
<reference evidence="3" key="3">
    <citation type="submission" date="2019-09" db="EMBL/GenBank/DDBJ databases">
        <authorList>
            <person name="Gao Z."/>
        </authorList>
    </citation>
    <scope>NUCLEOTIDE SEQUENCE</scope>
    <source>
        <tissue evidence="3">Leaves</tissue>
    </source>
</reference>
<evidence type="ECO:0000313" key="4">
    <source>
        <dbReference type="Proteomes" id="UP000516437"/>
    </source>
</evidence>
<dbReference type="OrthoDB" id="607613at2759"/>
<evidence type="ECO:0000256" key="1">
    <source>
        <dbReference type="SAM" id="MobiDB-lite"/>
    </source>
</evidence>